<evidence type="ECO:0000313" key="4">
    <source>
        <dbReference type="EMBL" id="UZW73386.1"/>
    </source>
</evidence>
<dbReference type="Proteomes" id="UP001164472">
    <property type="component" value="Chromosome"/>
</dbReference>
<keyword evidence="5" id="KW-1185">Reference proteome</keyword>
<dbReference type="KEGG" id="asem:NNL22_10005"/>
<dbReference type="GO" id="GO:0005829">
    <property type="term" value="C:cytosol"/>
    <property type="evidence" value="ECO:0007669"/>
    <property type="project" value="TreeGrafter"/>
</dbReference>
<name>A0A9E8KHY9_9ALTE</name>
<dbReference type="PANTHER" id="PTHR35089">
    <property type="entry name" value="CHAPERONE PROTEIN SKP"/>
    <property type="match status" value="1"/>
</dbReference>
<gene>
    <name evidence="4" type="ORF">NNL22_10005</name>
</gene>
<dbReference type="SUPFAM" id="SSF111384">
    <property type="entry name" value="OmpH-like"/>
    <property type="match status" value="1"/>
</dbReference>
<feature type="chain" id="PRO_5038386959" evidence="3">
    <location>
        <begin position="22"/>
        <end position="167"/>
    </location>
</feature>
<dbReference type="GO" id="GO:0050821">
    <property type="term" value="P:protein stabilization"/>
    <property type="evidence" value="ECO:0007669"/>
    <property type="project" value="TreeGrafter"/>
</dbReference>
<protein>
    <submittedName>
        <fullName evidence="4">OmpH family outer membrane protein</fullName>
    </submittedName>
</protein>
<organism evidence="4 5">
    <name type="scientific">Alkalimarinus sediminis</name>
    <dbReference type="NCBI Taxonomy" id="1632866"/>
    <lineage>
        <taxon>Bacteria</taxon>
        <taxon>Pseudomonadati</taxon>
        <taxon>Pseudomonadota</taxon>
        <taxon>Gammaproteobacteria</taxon>
        <taxon>Alteromonadales</taxon>
        <taxon>Alteromonadaceae</taxon>
        <taxon>Alkalimarinus</taxon>
    </lineage>
</organism>
<dbReference type="PANTHER" id="PTHR35089:SF1">
    <property type="entry name" value="CHAPERONE PROTEIN SKP"/>
    <property type="match status" value="1"/>
</dbReference>
<reference evidence="4" key="1">
    <citation type="submission" date="2022-07" db="EMBL/GenBank/DDBJ databases">
        <title>Alkalimarinus sp. nov., isolated from gut of a Alitta virens.</title>
        <authorList>
            <person name="Yang A.I."/>
            <person name="Shin N.-R."/>
        </authorList>
    </citation>
    <scope>NUCLEOTIDE SEQUENCE</scope>
    <source>
        <strain evidence="4">FA028</strain>
    </source>
</reference>
<accession>A0A9E8KHY9</accession>
<feature type="signal peptide" evidence="3">
    <location>
        <begin position="1"/>
        <end position="21"/>
    </location>
</feature>
<dbReference type="AlphaFoldDB" id="A0A9E8KHY9"/>
<dbReference type="RefSeq" id="WP_267267757.1">
    <property type="nucleotide sequence ID" value="NZ_CP101527.1"/>
</dbReference>
<dbReference type="Gene3D" id="3.30.910.20">
    <property type="entry name" value="Skp domain"/>
    <property type="match status" value="1"/>
</dbReference>
<dbReference type="EMBL" id="CP101527">
    <property type="protein sequence ID" value="UZW73386.1"/>
    <property type="molecule type" value="Genomic_DNA"/>
</dbReference>
<evidence type="ECO:0000256" key="3">
    <source>
        <dbReference type="SAM" id="SignalP"/>
    </source>
</evidence>
<sequence length="167" mass="18923">MKLLRNLLLAGCVMTSFSAFAETKIGVVDIRAALFSSDAAKSFSKQMEDEFKTQEMEVRAVQESGQKLQERIKKDSAIMSDTERTKLALQLEEKAKEFKYLKGKLDKAVSVKKQEFIQSSKPKVDQVLKDIVESENYDLIMPREAVIYSSQSYDVTAKVIEKLNAIK</sequence>
<keyword evidence="2 3" id="KW-0732">Signal</keyword>
<dbReference type="InterPro" id="IPR005632">
    <property type="entry name" value="Chaperone_Skp"/>
</dbReference>
<evidence type="ECO:0000256" key="2">
    <source>
        <dbReference type="ARBA" id="ARBA00022729"/>
    </source>
</evidence>
<comment type="similarity">
    <text evidence="1">Belongs to the Skp family.</text>
</comment>
<dbReference type="InterPro" id="IPR024930">
    <property type="entry name" value="Skp_dom_sf"/>
</dbReference>
<proteinExistence type="inferred from homology"/>
<dbReference type="Pfam" id="PF03938">
    <property type="entry name" value="OmpH"/>
    <property type="match status" value="1"/>
</dbReference>
<dbReference type="SMART" id="SM00935">
    <property type="entry name" value="OmpH"/>
    <property type="match status" value="1"/>
</dbReference>
<dbReference type="GO" id="GO:0051082">
    <property type="term" value="F:unfolded protein binding"/>
    <property type="evidence" value="ECO:0007669"/>
    <property type="project" value="InterPro"/>
</dbReference>
<evidence type="ECO:0000313" key="5">
    <source>
        <dbReference type="Proteomes" id="UP001164472"/>
    </source>
</evidence>
<evidence type="ECO:0000256" key="1">
    <source>
        <dbReference type="ARBA" id="ARBA00009091"/>
    </source>
</evidence>